<protein>
    <submittedName>
        <fullName evidence="1">3-hydroxy-5-phosphonooxypentane-2,4-dione thiolase</fullName>
        <ecNumber evidence="1">2.3.1.245</ecNumber>
    </submittedName>
</protein>
<dbReference type="EMBL" id="LR743507">
    <property type="protein sequence ID" value="CAA2100851.1"/>
    <property type="molecule type" value="Genomic_DNA"/>
</dbReference>
<dbReference type="Pfam" id="PF01791">
    <property type="entry name" value="DeoC"/>
    <property type="match status" value="1"/>
</dbReference>
<gene>
    <name evidence="1" type="primary">lsrF</name>
    <name evidence="1" type="ORF">VVAX_00951</name>
</gene>
<dbReference type="InterPro" id="IPR050456">
    <property type="entry name" value="DeoC/FbaB_aldolase"/>
</dbReference>
<organism evidence="1">
    <name type="scientific">Variovorax paradoxus</name>
    <dbReference type="NCBI Taxonomy" id="34073"/>
    <lineage>
        <taxon>Bacteria</taxon>
        <taxon>Pseudomonadati</taxon>
        <taxon>Pseudomonadota</taxon>
        <taxon>Betaproteobacteria</taxon>
        <taxon>Burkholderiales</taxon>
        <taxon>Comamonadaceae</taxon>
        <taxon>Variovorax</taxon>
    </lineage>
</organism>
<evidence type="ECO:0000313" key="1">
    <source>
        <dbReference type="EMBL" id="CAA2100851.1"/>
    </source>
</evidence>
<dbReference type="SUPFAM" id="SSF51569">
    <property type="entry name" value="Aldolase"/>
    <property type="match status" value="1"/>
</dbReference>
<dbReference type="GO" id="GO:0004332">
    <property type="term" value="F:fructose-bisphosphate aldolase activity"/>
    <property type="evidence" value="ECO:0007669"/>
    <property type="project" value="InterPro"/>
</dbReference>
<dbReference type="RefSeq" id="WP_339088678.1">
    <property type="nucleotide sequence ID" value="NZ_LR743507.1"/>
</dbReference>
<dbReference type="EC" id="2.3.1.245" evidence="1"/>
<dbReference type="PIRSF" id="PIRSF038992">
    <property type="entry name" value="Aldolase_Ia"/>
    <property type="match status" value="1"/>
</dbReference>
<dbReference type="GO" id="GO:0016746">
    <property type="term" value="F:acyltransferase activity"/>
    <property type="evidence" value="ECO:0007669"/>
    <property type="project" value="UniProtKB-KW"/>
</dbReference>
<dbReference type="AlphaFoldDB" id="A0A679J3L5"/>
<dbReference type="InterPro" id="IPR002915">
    <property type="entry name" value="DeoC/FbaB/LacD_aldolase"/>
</dbReference>
<dbReference type="InterPro" id="IPR041720">
    <property type="entry name" value="FbaB-like"/>
</dbReference>
<dbReference type="InterPro" id="IPR013785">
    <property type="entry name" value="Aldolase_TIM"/>
</dbReference>
<dbReference type="Gene3D" id="3.20.20.70">
    <property type="entry name" value="Aldolase class I"/>
    <property type="match status" value="1"/>
</dbReference>
<name>A0A679J3L5_VARPD</name>
<sequence length="292" mass="32315">MSKDKTARLNRLLTNGRCLDIALDHGVCNEPSFLNGLEDMPAIVERLVAAAPDALQLNHGQADLLQDRPGRDKPALVQRIDMGNPYNATAHRVMWAVLQNEHDPVLPAVQRDAACVVVNLFMLPNEPDLFRQCVQNIARVRADCDRYAMPLMIEPLVMRPHSEQGGYMVDGDAEKIVTLVRLAREMGADIVKADPTTDPAEFHRVVQAARCPVLVRGGGREDLQQVFARSRVLMDQGAVGMVYGRNVYQHANPSAVVDALMAMIHRGASAREAWDIYEAGGARRHEDKRNAS</sequence>
<keyword evidence="1" id="KW-0808">Transferase</keyword>
<dbReference type="PANTHER" id="PTHR47916:SF1">
    <property type="entry name" value="3-HYDROXY-5-PHOSPHONOOXYPENTANE-2,4-DIONE THIOLASE"/>
    <property type="match status" value="1"/>
</dbReference>
<accession>A0A679J3L5</accession>
<keyword evidence="1" id="KW-0012">Acyltransferase</keyword>
<dbReference type="SMART" id="SM01133">
    <property type="entry name" value="DeoC"/>
    <property type="match status" value="1"/>
</dbReference>
<proteinExistence type="predicted"/>
<dbReference type="PANTHER" id="PTHR47916">
    <property type="entry name" value="FRUCTOSE-BISPHOSPHATE ALDOLASE CLASS 1"/>
    <property type="match status" value="1"/>
</dbReference>
<reference evidence="1" key="1">
    <citation type="submission" date="2019-12" db="EMBL/GenBank/DDBJ databases">
        <authorList>
            <person name="Cremers G."/>
        </authorList>
    </citation>
    <scope>NUCLEOTIDE SEQUENCE</scope>
    <source>
        <strain evidence="1">Vvax</strain>
    </source>
</reference>